<name>A0A375IVT9_9BURK</name>
<feature type="region of interest" description="Disordered" evidence="1">
    <location>
        <begin position="1"/>
        <end position="23"/>
    </location>
</feature>
<accession>A0A375IVT9</accession>
<dbReference type="Proteomes" id="UP000256805">
    <property type="component" value="Unassembled WGS sequence"/>
</dbReference>
<proteinExistence type="predicted"/>
<dbReference type="AlphaFoldDB" id="A0A375IVT9"/>
<organism evidence="2 3">
    <name type="scientific">Cupriavidus taiwanensis</name>
    <dbReference type="NCBI Taxonomy" id="164546"/>
    <lineage>
        <taxon>Bacteria</taxon>
        <taxon>Pseudomonadati</taxon>
        <taxon>Pseudomonadota</taxon>
        <taxon>Betaproteobacteria</taxon>
        <taxon>Burkholderiales</taxon>
        <taxon>Burkholderiaceae</taxon>
        <taxon>Cupriavidus</taxon>
    </lineage>
</organism>
<sequence length="377" mass="41145">MTVRELGPDLSLTRGGDGHGPSHAPLWRRAASARARDLAWTTLSPPLLDAVPGAALARWPAGTLEAWQRWLEGADPAALPATIDELADGHALLSADADPDPANRSLRLGRHAERLLHFALRHMQGLSLLAANVPVRRAGRHGVRTLGELDFVWRELDSGAVVHWEMAAKFYLMAAGGHQPPRAQDFVGPNLVDRLGDKLGHIVHRQLPLGHTAEARAALGHTVDRSEVYLLGWLFYRDGQVPAGLETLGIAPDHLHGWWSTLEAWAERAGARPGLRWCRLPRTGWLSGALVPEAGTADAGTLHALLAQRFADPRHDHGWRRESPVMLCELEPAGPQAPGWWRECSRGFVVPPGWQERALARTEEPPRAGAQAGRDDA</sequence>
<dbReference type="EMBL" id="OVTA01000008">
    <property type="protein sequence ID" value="SPR96775.1"/>
    <property type="molecule type" value="Genomic_DNA"/>
</dbReference>
<evidence type="ECO:0000313" key="3">
    <source>
        <dbReference type="Proteomes" id="UP000256805"/>
    </source>
</evidence>
<reference evidence="2 3" key="1">
    <citation type="submission" date="2018-01" db="EMBL/GenBank/DDBJ databases">
        <authorList>
            <person name="Gaut B.S."/>
            <person name="Morton B.R."/>
            <person name="Clegg M.T."/>
            <person name="Duvall M.R."/>
        </authorList>
    </citation>
    <scope>NUCLEOTIDE SEQUENCE [LARGE SCALE GENOMIC DNA]</scope>
    <source>
        <strain evidence="2">Cupriavidus taiwanensis cmp 52</strain>
    </source>
</reference>
<evidence type="ECO:0000256" key="1">
    <source>
        <dbReference type="SAM" id="MobiDB-lite"/>
    </source>
</evidence>
<dbReference type="RefSeq" id="WP_116382848.1">
    <property type="nucleotide sequence ID" value="NZ_LS483233.1"/>
</dbReference>
<dbReference type="InterPro" id="IPR015003">
    <property type="entry name" value="DUF1853"/>
</dbReference>
<dbReference type="Pfam" id="PF08907">
    <property type="entry name" value="DUF1853"/>
    <property type="match status" value="1"/>
</dbReference>
<evidence type="ECO:0008006" key="4">
    <source>
        <dbReference type="Google" id="ProtNLM"/>
    </source>
</evidence>
<protein>
    <recommendedName>
        <fullName evidence="4">DUF1853 domain-containing protein</fullName>
    </recommendedName>
</protein>
<gene>
    <name evidence="2" type="ORF">CBM2634_A160131</name>
</gene>
<evidence type="ECO:0000313" key="2">
    <source>
        <dbReference type="EMBL" id="SPR96775.1"/>
    </source>
</evidence>